<feature type="non-terminal residue" evidence="1">
    <location>
        <position position="1"/>
    </location>
</feature>
<sequence>NLNSVCIIEILKQITKNCEINKLTHGFDKLCYTDLINFVLSCEWFRDVFWQWNSRLYESLEIEQTYLAQSKRIIVDFTKLYKRLENSTQSDKDAFWSIYVNSIKQNTRLQQIELRYSANECDKYDSKIVDLIVDCLEDKGRIKILIINMNGCCLRKLPKLRHLQQLTLNANIDASHLADYCRFNKNLTRLDLMNKEQSAELVYIIRHCKKLKDLSFVIKKNLSDSEYIELSKYFNLVNLRILGVHESGSLCPLIKALATKQSSRLAKLVIDVAPLDIIEIAQACEIRSLEEFRCRFVNLPHFDLLIYRVKGNDYVNLNFQQETDATDLAFLADLPKLQSLRTHGRHKQGTLKSLFQAIAAKETPHLQRLKTFKLQKEIKTPFNNDEMQALLKIKTLDTLSCSFADERPMDLTAQLPNLTVVKIESHKEANLLLAVLAGCANEITFTRFFREITYNKKESKLTITNSSYENDVFDAQEYAVLAQLPQLKSLHIVGKHKPGTFKDLFAALALTANGTLQEIIFRNEFEFERSKKLFINNEETEEIIKIASIKKLQCGFIDEQSIKLLAKLIKPQELNITSYRDGALEPFLQELASLPFSSLQKLCLSGRSLKYEEIAEVAKVKSLKSLDCAFADGQNVEVLAQLDQLEELTIKIDECSSLVTLFQALASTASKTLQYLKIADRSISFEEMQFITQIKNLRNLCCSFDNIESIKLLTHLSALRELLIEFDQCDAEGIEILAQLTNLTGLDIKSPEIGSLHHLLTKLPHLESLIIRENDIDASELAAIMSLKSLRRLQCGFNKTPRNENLEALRKLEVIEITSYLYIDNNYQFLLNLLHNCRELKSIVLHYSNRFVSLEFMIDALRILKEVRN</sequence>
<dbReference type="PANTHER" id="PTHR13318">
    <property type="entry name" value="PARTNER OF PAIRED, ISOFORM B-RELATED"/>
    <property type="match status" value="1"/>
</dbReference>
<proteinExistence type="predicted"/>
<dbReference type="SUPFAM" id="SSF52058">
    <property type="entry name" value="L domain-like"/>
    <property type="match status" value="1"/>
</dbReference>
<dbReference type="Gene3D" id="3.80.10.10">
    <property type="entry name" value="Ribonuclease Inhibitor"/>
    <property type="match status" value="2"/>
</dbReference>
<evidence type="ECO:0000313" key="2">
    <source>
        <dbReference type="Proteomes" id="UP001200034"/>
    </source>
</evidence>
<dbReference type="GO" id="GO:0019005">
    <property type="term" value="C:SCF ubiquitin ligase complex"/>
    <property type="evidence" value="ECO:0007669"/>
    <property type="project" value="TreeGrafter"/>
</dbReference>
<dbReference type="AlphaFoldDB" id="A0AAD4JZK6"/>
<evidence type="ECO:0000313" key="1">
    <source>
        <dbReference type="EMBL" id="KAH8370857.1"/>
    </source>
</evidence>
<accession>A0AAD4JZK6</accession>
<name>A0AAD4JZK6_9MUSC</name>
<dbReference type="GO" id="GO:0031146">
    <property type="term" value="P:SCF-dependent proteasomal ubiquitin-dependent protein catabolic process"/>
    <property type="evidence" value="ECO:0007669"/>
    <property type="project" value="TreeGrafter"/>
</dbReference>
<dbReference type="SUPFAM" id="SSF52047">
    <property type="entry name" value="RNI-like"/>
    <property type="match status" value="1"/>
</dbReference>
<dbReference type="InterPro" id="IPR032675">
    <property type="entry name" value="LRR_dom_sf"/>
</dbReference>
<protein>
    <submittedName>
        <fullName evidence="1">Uncharacterized protein</fullName>
    </submittedName>
</protein>
<comment type="caution">
    <text evidence="1">The sequence shown here is derived from an EMBL/GenBank/DDBJ whole genome shotgun (WGS) entry which is preliminary data.</text>
</comment>
<dbReference type="EMBL" id="JAJJHW010002585">
    <property type="protein sequence ID" value="KAH8370857.1"/>
    <property type="molecule type" value="Genomic_DNA"/>
</dbReference>
<gene>
    <name evidence="1" type="ORF">KR093_005222</name>
</gene>
<feature type="non-terminal residue" evidence="1">
    <location>
        <position position="869"/>
    </location>
</feature>
<organism evidence="1 2">
    <name type="scientific">Drosophila rubida</name>
    <dbReference type="NCBI Taxonomy" id="30044"/>
    <lineage>
        <taxon>Eukaryota</taxon>
        <taxon>Metazoa</taxon>
        <taxon>Ecdysozoa</taxon>
        <taxon>Arthropoda</taxon>
        <taxon>Hexapoda</taxon>
        <taxon>Insecta</taxon>
        <taxon>Pterygota</taxon>
        <taxon>Neoptera</taxon>
        <taxon>Endopterygota</taxon>
        <taxon>Diptera</taxon>
        <taxon>Brachycera</taxon>
        <taxon>Muscomorpha</taxon>
        <taxon>Ephydroidea</taxon>
        <taxon>Drosophilidae</taxon>
        <taxon>Drosophila</taxon>
    </lineage>
</organism>
<reference evidence="1" key="1">
    <citation type="journal article" date="2021" name="Mol. Ecol. Resour.">
        <title>Phylogenomic analyses of the genus Drosophila reveals genomic signals of climate adaptation.</title>
        <authorList>
            <person name="Li F."/>
            <person name="Rane R.V."/>
            <person name="Luria V."/>
            <person name="Xiong Z."/>
            <person name="Chen J."/>
            <person name="Li Z."/>
            <person name="Catullo R.A."/>
            <person name="Griffin P.C."/>
            <person name="Schiffer M."/>
            <person name="Pearce S."/>
            <person name="Lee S.F."/>
            <person name="McElroy K."/>
            <person name="Stocker A."/>
            <person name="Shirriffs J."/>
            <person name="Cockerell F."/>
            <person name="Coppin C."/>
            <person name="Sgro C.M."/>
            <person name="Karger A."/>
            <person name="Cain J.W."/>
            <person name="Weber J.A."/>
            <person name="Santpere G."/>
            <person name="Kirschner M.W."/>
            <person name="Hoffmann A.A."/>
            <person name="Oakeshott J.G."/>
            <person name="Zhang G."/>
        </authorList>
    </citation>
    <scope>NUCLEOTIDE SEQUENCE</scope>
    <source>
        <strain evidence="1">BGI-SZ-2011g</strain>
    </source>
</reference>
<dbReference type="Proteomes" id="UP001200034">
    <property type="component" value="Unassembled WGS sequence"/>
</dbReference>
<keyword evidence="2" id="KW-1185">Reference proteome</keyword>
<dbReference type="PANTHER" id="PTHR13318:SF95">
    <property type="entry name" value="F-BOX PROTEIN YLR352W"/>
    <property type="match status" value="1"/>
</dbReference>